<accession>A0ABD3GYD5</accession>
<evidence type="ECO:0000313" key="1">
    <source>
        <dbReference type="EMBL" id="KAL3683125.1"/>
    </source>
</evidence>
<dbReference type="EMBL" id="JBJQOH010000006">
    <property type="protein sequence ID" value="KAL3683125.1"/>
    <property type="molecule type" value="Genomic_DNA"/>
</dbReference>
<organism evidence="1 2">
    <name type="scientific">Riccia sorocarpa</name>
    <dbReference type="NCBI Taxonomy" id="122646"/>
    <lineage>
        <taxon>Eukaryota</taxon>
        <taxon>Viridiplantae</taxon>
        <taxon>Streptophyta</taxon>
        <taxon>Embryophyta</taxon>
        <taxon>Marchantiophyta</taxon>
        <taxon>Marchantiopsida</taxon>
        <taxon>Marchantiidae</taxon>
        <taxon>Marchantiales</taxon>
        <taxon>Ricciaceae</taxon>
        <taxon>Riccia</taxon>
    </lineage>
</organism>
<dbReference type="AlphaFoldDB" id="A0ABD3GYD5"/>
<name>A0ABD3GYD5_9MARC</name>
<protein>
    <submittedName>
        <fullName evidence="1">Uncharacterized protein</fullName>
    </submittedName>
</protein>
<reference evidence="1 2" key="1">
    <citation type="submission" date="2024-09" db="EMBL/GenBank/DDBJ databases">
        <title>Chromosome-scale assembly of Riccia sorocarpa.</title>
        <authorList>
            <person name="Paukszto L."/>
        </authorList>
    </citation>
    <scope>NUCLEOTIDE SEQUENCE [LARGE SCALE GENOMIC DNA]</scope>
    <source>
        <strain evidence="1">LP-2024</strain>
        <tissue evidence="1">Aerial parts of the thallus</tissue>
    </source>
</reference>
<comment type="caution">
    <text evidence="1">The sequence shown here is derived from an EMBL/GenBank/DDBJ whole genome shotgun (WGS) entry which is preliminary data.</text>
</comment>
<keyword evidence="2" id="KW-1185">Reference proteome</keyword>
<dbReference type="Proteomes" id="UP001633002">
    <property type="component" value="Unassembled WGS sequence"/>
</dbReference>
<evidence type="ECO:0000313" key="2">
    <source>
        <dbReference type="Proteomes" id="UP001633002"/>
    </source>
</evidence>
<gene>
    <name evidence="1" type="ORF">R1sor_001147</name>
</gene>
<sequence length="221" mass="24891">MTSQTFEAQFREVLQHSRHFTEGDRWPKSSDFLYQFFLDLPDRSFRADLTGNVEGFFLLHPIPDWRSQRISQQFPKTAGGGLRAGLCGRARPLWSRKETARAWTAQCSLLGISHGSMVNYTNRVSMIASGGSSMGHEIRLARPPGTSYDRRTLRRAWGFRAGAGARRPARDPATNINAYISLAGQLETNRFQFGFLLLPAAGPDRLLLLTATWCDRASKHF</sequence>
<proteinExistence type="predicted"/>